<gene>
    <name evidence="1" type="ORF">N3K66_002930</name>
</gene>
<comment type="caution">
    <text evidence="1">The sequence shown here is derived from an EMBL/GenBank/DDBJ whole genome shotgun (WGS) entry which is preliminary data.</text>
</comment>
<accession>A0ACC0V486</accession>
<evidence type="ECO:0000313" key="2">
    <source>
        <dbReference type="Proteomes" id="UP001163324"/>
    </source>
</evidence>
<protein>
    <submittedName>
        <fullName evidence="1">Uncharacterized protein</fullName>
    </submittedName>
</protein>
<reference evidence="1" key="1">
    <citation type="submission" date="2022-10" db="EMBL/GenBank/DDBJ databases">
        <title>Complete Genome of Trichothecium roseum strain YXFP-22015, a Plant Pathogen Isolated from Citrus.</title>
        <authorList>
            <person name="Wang Y."/>
            <person name="Zhu L."/>
        </authorList>
    </citation>
    <scope>NUCLEOTIDE SEQUENCE</scope>
    <source>
        <strain evidence="1">YXFP-22015</strain>
    </source>
</reference>
<evidence type="ECO:0000313" key="1">
    <source>
        <dbReference type="EMBL" id="KAI9901113.1"/>
    </source>
</evidence>
<proteinExistence type="predicted"/>
<keyword evidence="2" id="KW-1185">Reference proteome</keyword>
<sequence length="389" mass="43098">MYGNWDTIASSSSTLGEAPEAAGHHKDNHFIPTPLITPVYHRSPCPALLTEAPEPETCPRSLMTFANLPPMFPPAQRRRSNPNHIWNAPCLSSIAEESASSFLPGNDVPLGEKIAAAAAATSAPEAETETETQPSRPSSLLKRDCRHEAHFHPSETQHASPESSASDKYFPIRLLTDQERHDAVRSRRSRSSATLNGWYTDLLLLKKKKKTKEKTKRGKPPAVLGIRHFGATISRLPLSEAQAASLGLPELREAAATPFLQALRRNLRHRGRARPLPAPVSHRPSTEPAPAVYGREDEDEQDEVSSGRPLFQAKTYSKNNGTPKRERTSRFIEHLDDSCCAASCFPDTRPLKDALDALLFADKKPAVRFRQWARKVGHMRSIRRLKASA</sequence>
<name>A0ACC0V486_9HYPO</name>
<dbReference type="Proteomes" id="UP001163324">
    <property type="component" value="Chromosome 3"/>
</dbReference>
<organism evidence="1 2">
    <name type="scientific">Trichothecium roseum</name>
    <dbReference type="NCBI Taxonomy" id="47278"/>
    <lineage>
        <taxon>Eukaryota</taxon>
        <taxon>Fungi</taxon>
        <taxon>Dikarya</taxon>
        <taxon>Ascomycota</taxon>
        <taxon>Pezizomycotina</taxon>
        <taxon>Sordariomycetes</taxon>
        <taxon>Hypocreomycetidae</taxon>
        <taxon>Hypocreales</taxon>
        <taxon>Hypocreales incertae sedis</taxon>
        <taxon>Trichothecium</taxon>
    </lineage>
</organism>
<dbReference type="EMBL" id="CM047942">
    <property type="protein sequence ID" value="KAI9901113.1"/>
    <property type="molecule type" value="Genomic_DNA"/>
</dbReference>